<keyword evidence="5" id="KW-0029">Amino-acid transport</keyword>
<sequence length="238" mass="25519">MSAMLQVRDLVAGYGQAVVLEHVDFTVKRGEVVAVVGANGAGKTTLLNTIAGVLQPFSGSITFDGTDITKTPAHALPKQGLVLVPEGGRLFPFMTVEENLEMGGFSRRKASDFADSLEEVMQLFPILKQRRAQFAGHLSGGERQMCAVARAVMSRPKMIMLDEPSVGLSPKMVGEVFSLVENLARTKGITVVLVEQNVQEALEVSDRAYVLDHGRFVRNGSSAELGGDPAIQAAYMGL</sequence>
<dbReference type="RefSeq" id="WP_209337181.1">
    <property type="nucleotide sequence ID" value="NZ_JAGIYY010000011.1"/>
</dbReference>
<dbReference type="InterPro" id="IPR027417">
    <property type="entry name" value="P-loop_NTPase"/>
</dbReference>
<reference evidence="7" key="1">
    <citation type="submission" date="2021-03" db="EMBL/GenBank/DDBJ databases">
        <title>Genome sequencing and assembly of Tianweitania sediminis.</title>
        <authorList>
            <person name="Chhetri G."/>
        </authorList>
    </citation>
    <scope>NUCLEOTIDE SEQUENCE</scope>
    <source>
        <strain evidence="7">Z8</strain>
    </source>
</reference>
<evidence type="ECO:0000259" key="6">
    <source>
        <dbReference type="PROSITE" id="PS50893"/>
    </source>
</evidence>
<evidence type="ECO:0000313" key="8">
    <source>
        <dbReference type="Proteomes" id="UP000666240"/>
    </source>
</evidence>
<comment type="caution">
    <text evidence="7">The sequence shown here is derived from an EMBL/GenBank/DDBJ whole genome shotgun (WGS) entry which is preliminary data.</text>
</comment>
<evidence type="ECO:0000256" key="4">
    <source>
        <dbReference type="ARBA" id="ARBA00022840"/>
    </source>
</evidence>
<evidence type="ECO:0000256" key="3">
    <source>
        <dbReference type="ARBA" id="ARBA00022741"/>
    </source>
</evidence>
<dbReference type="CDD" id="cd03224">
    <property type="entry name" value="ABC_TM1139_LivF_branched"/>
    <property type="match status" value="1"/>
</dbReference>
<comment type="similarity">
    <text evidence="1">Belongs to the ABC transporter superfamily.</text>
</comment>
<dbReference type="GO" id="GO:0015658">
    <property type="term" value="F:branched-chain amino acid transmembrane transporter activity"/>
    <property type="evidence" value="ECO:0007669"/>
    <property type="project" value="TreeGrafter"/>
</dbReference>
<keyword evidence="8" id="KW-1185">Reference proteome</keyword>
<evidence type="ECO:0000256" key="1">
    <source>
        <dbReference type="ARBA" id="ARBA00005417"/>
    </source>
</evidence>
<dbReference type="GO" id="GO:0005524">
    <property type="term" value="F:ATP binding"/>
    <property type="evidence" value="ECO:0007669"/>
    <property type="project" value="UniProtKB-KW"/>
</dbReference>
<name>A0A8J7R3F2_9HYPH</name>
<dbReference type="InterPro" id="IPR003593">
    <property type="entry name" value="AAA+_ATPase"/>
</dbReference>
<evidence type="ECO:0000256" key="2">
    <source>
        <dbReference type="ARBA" id="ARBA00022448"/>
    </source>
</evidence>
<gene>
    <name evidence="7" type="ORF">J5Y06_21110</name>
</gene>
<dbReference type="AlphaFoldDB" id="A0A8J7R3F2"/>
<dbReference type="Gene3D" id="3.40.50.300">
    <property type="entry name" value="P-loop containing nucleotide triphosphate hydrolases"/>
    <property type="match status" value="1"/>
</dbReference>
<feature type="domain" description="ABC transporter" evidence="6">
    <location>
        <begin position="5"/>
        <end position="238"/>
    </location>
</feature>
<accession>A0A8J7R3F2</accession>
<evidence type="ECO:0000256" key="5">
    <source>
        <dbReference type="ARBA" id="ARBA00022970"/>
    </source>
</evidence>
<dbReference type="Proteomes" id="UP000666240">
    <property type="component" value="Unassembled WGS sequence"/>
</dbReference>
<keyword evidence="3" id="KW-0547">Nucleotide-binding</keyword>
<dbReference type="SUPFAM" id="SSF52540">
    <property type="entry name" value="P-loop containing nucleoside triphosphate hydrolases"/>
    <property type="match status" value="1"/>
</dbReference>
<dbReference type="InterPro" id="IPR003439">
    <property type="entry name" value="ABC_transporter-like_ATP-bd"/>
</dbReference>
<dbReference type="Pfam" id="PF00005">
    <property type="entry name" value="ABC_tran"/>
    <property type="match status" value="1"/>
</dbReference>
<keyword evidence="2" id="KW-0813">Transport</keyword>
<dbReference type="PANTHER" id="PTHR43820">
    <property type="entry name" value="HIGH-AFFINITY BRANCHED-CHAIN AMINO ACID TRANSPORT ATP-BINDING PROTEIN LIVF"/>
    <property type="match status" value="1"/>
</dbReference>
<dbReference type="PROSITE" id="PS50893">
    <property type="entry name" value="ABC_TRANSPORTER_2"/>
    <property type="match status" value="1"/>
</dbReference>
<keyword evidence="4 7" id="KW-0067">ATP-binding</keyword>
<dbReference type="GO" id="GO:0016887">
    <property type="term" value="F:ATP hydrolysis activity"/>
    <property type="evidence" value="ECO:0007669"/>
    <property type="project" value="InterPro"/>
</dbReference>
<dbReference type="GO" id="GO:0015807">
    <property type="term" value="P:L-amino acid transport"/>
    <property type="evidence" value="ECO:0007669"/>
    <property type="project" value="TreeGrafter"/>
</dbReference>
<organism evidence="7 8">
    <name type="scientific">Tianweitania sediminis</name>
    <dbReference type="NCBI Taxonomy" id="1502156"/>
    <lineage>
        <taxon>Bacteria</taxon>
        <taxon>Pseudomonadati</taxon>
        <taxon>Pseudomonadota</taxon>
        <taxon>Alphaproteobacteria</taxon>
        <taxon>Hyphomicrobiales</taxon>
        <taxon>Phyllobacteriaceae</taxon>
        <taxon>Tianweitania</taxon>
    </lineage>
</organism>
<evidence type="ECO:0000313" key="7">
    <source>
        <dbReference type="EMBL" id="MBP0441155.1"/>
    </source>
</evidence>
<proteinExistence type="inferred from homology"/>
<dbReference type="SMART" id="SM00382">
    <property type="entry name" value="AAA"/>
    <property type="match status" value="1"/>
</dbReference>
<dbReference type="InterPro" id="IPR052156">
    <property type="entry name" value="BCAA_Transport_ATP-bd_LivF"/>
</dbReference>
<protein>
    <submittedName>
        <fullName evidence="7">ABC transporter ATP-binding protein</fullName>
    </submittedName>
</protein>
<dbReference type="EMBL" id="JAGIYY010000011">
    <property type="protein sequence ID" value="MBP0441155.1"/>
    <property type="molecule type" value="Genomic_DNA"/>
</dbReference>
<dbReference type="PANTHER" id="PTHR43820:SF4">
    <property type="entry name" value="HIGH-AFFINITY BRANCHED-CHAIN AMINO ACID TRANSPORT ATP-BINDING PROTEIN LIVF"/>
    <property type="match status" value="1"/>
</dbReference>